<dbReference type="InterPro" id="IPR036390">
    <property type="entry name" value="WH_DNA-bd_sf"/>
</dbReference>
<dbReference type="SUPFAM" id="SSF46785">
    <property type="entry name" value="Winged helix' DNA-binding domain"/>
    <property type="match status" value="1"/>
</dbReference>
<dbReference type="GO" id="GO:0003677">
    <property type="term" value="F:DNA binding"/>
    <property type="evidence" value="ECO:0007669"/>
    <property type="project" value="UniProtKB-KW"/>
</dbReference>
<evidence type="ECO:0000256" key="2">
    <source>
        <dbReference type="ARBA" id="ARBA00023125"/>
    </source>
</evidence>
<dbReference type="GO" id="GO:0006950">
    <property type="term" value="P:response to stress"/>
    <property type="evidence" value="ECO:0007669"/>
    <property type="project" value="TreeGrafter"/>
</dbReference>
<dbReference type="SMART" id="SM00347">
    <property type="entry name" value="HTH_MARR"/>
    <property type="match status" value="1"/>
</dbReference>
<reference evidence="5 6" key="1">
    <citation type="submission" date="2020-05" db="EMBL/GenBank/DDBJ databases">
        <title>Strain PA2F3 complete genome.</title>
        <authorList>
            <person name="Kim Y.-S."/>
            <person name="Kim S.-J."/>
            <person name="Jung H.-k."/>
            <person name="Kim S.-E."/>
            <person name="Kim K.-H."/>
        </authorList>
    </citation>
    <scope>NUCLEOTIDE SEQUENCE [LARGE SCALE GENOMIC DNA]</scope>
    <source>
        <strain evidence="5 6">PA2F3</strain>
    </source>
</reference>
<protein>
    <submittedName>
        <fullName evidence="5">MarR family transcriptional regulator</fullName>
    </submittedName>
</protein>
<dbReference type="InterPro" id="IPR000835">
    <property type="entry name" value="HTH_MarR-typ"/>
</dbReference>
<keyword evidence="2" id="KW-0238">DNA-binding</keyword>
<dbReference type="InterPro" id="IPR036388">
    <property type="entry name" value="WH-like_DNA-bd_sf"/>
</dbReference>
<keyword evidence="1" id="KW-0805">Transcription regulation</keyword>
<dbReference type="PANTHER" id="PTHR33164">
    <property type="entry name" value="TRANSCRIPTIONAL REGULATOR, MARR FAMILY"/>
    <property type="match status" value="1"/>
</dbReference>
<dbReference type="Pfam" id="PF01047">
    <property type="entry name" value="MarR"/>
    <property type="match status" value="1"/>
</dbReference>
<evidence type="ECO:0000313" key="6">
    <source>
        <dbReference type="Proteomes" id="UP000502498"/>
    </source>
</evidence>
<name>A0A7D4PZV4_9MICO</name>
<keyword evidence="3" id="KW-0804">Transcription</keyword>
<dbReference type="EMBL" id="CP054038">
    <property type="protein sequence ID" value="QKJ18652.1"/>
    <property type="molecule type" value="Genomic_DNA"/>
</dbReference>
<organism evidence="5 6">
    <name type="scientific">Microbacterium hominis</name>
    <dbReference type="NCBI Taxonomy" id="162426"/>
    <lineage>
        <taxon>Bacteria</taxon>
        <taxon>Bacillati</taxon>
        <taxon>Actinomycetota</taxon>
        <taxon>Actinomycetes</taxon>
        <taxon>Micrococcales</taxon>
        <taxon>Microbacteriaceae</taxon>
        <taxon>Microbacterium</taxon>
    </lineage>
</organism>
<dbReference type="Gene3D" id="1.10.10.10">
    <property type="entry name" value="Winged helix-like DNA-binding domain superfamily/Winged helix DNA-binding domain"/>
    <property type="match status" value="1"/>
</dbReference>
<sequence>MVETTAGARTEAVRALEAEFSELMNSFRRILAERAERVSPGLHPGAYKVFSTIARLEGITLSSLAETLGSDKGQISRAVRELERIGLIERTPDPGDRRSSLLRPTAFGRERLAEARQPHEGLLMNALEDWPVDDIGNLTSMLRALRTGVLS</sequence>
<dbReference type="InterPro" id="IPR039422">
    <property type="entry name" value="MarR/SlyA-like"/>
</dbReference>
<dbReference type="GO" id="GO:0003700">
    <property type="term" value="F:DNA-binding transcription factor activity"/>
    <property type="evidence" value="ECO:0007669"/>
    <property type="project" value="InterPro"/>
</dbReference>
<evidence type="ECO:0000256" key="3">
    <source>
        <dbReference type="ARBA" id="ARBA00023163"/>
    </source>
</evidence>
<evidence type="ECO:0000256" key="1">
    <source>
        <dbReference type="ARBA" id="ARBA00023015"/>
    </source>
</evidence>
<dbReference type="PANTHER" id="PTHR33164:SF57">
    <property type="entry name" value="MARR-FAMILY TRANSCRIPTIONAL REGULATOR"/>
    <property type="match status" value="1"/>
</dbReference>
<evidence type="ECO:0000259" key="4">
    <source>
        <dbReference type="PROSITE" id="PS50995"/>
    </source>
</evidence>
<dbReference type="Proteomes" id="UP000502498">
    <property type="component" value="Chromosome"/>
</dbReference>
<dbReference type="PRINTS" id="PR00598">
    <property type="entry name" value="HTHMARR"/>
</dbReference>
<dbReference type="RefSeq" id="WP_172989093.1">
    <property type="nucleotide sequence ID" value="NZ_CP054038.1"/>
</dbReference>
<dbReference type="PROSITE" id="PS01117">
    <property type="entry name" value="HTH_MARR_1"/>
    <property type="match status" value="1"/>
</dbReference>
<gene>
    <name evidence="5" type="ORF">HQM25_04125</name>
</gene>
<dbReference type="AlphaFoldDB" id="A0A7D4PZV4"/>
<dbReference type="PROSITE" id="PS50995">
    <property type="entry name" value="HTH_MARR_2"/>
    <property type="match status" value="1"/>
</dbReference>
<feature type="domain" description="HTH marR-type" evidence="4">
    <location>
        <begin position="17"/>
        <end position="147"/>
    </location>
</feature>
<proteinExistence type="predicted"/>
<accession>A0A7D4PZV4</accession>
<dbReference type="InterPro" id="IPR023187">
    <property type="entry name" value="Tscrpt_reg_MarR-type_CS"/>
</dbReference>
<evidence type="ECO:0000313" key="5">
    <source>
        <dbReference type="EMBL" id="QKJ18652.1"/>
    </source>
</evidence>